<sequence>VNPIQVNTTYQIWSPVSRSNAGLLERVSNTDRVACSGSFNTGENIYWTTSDKTAINCLKCFAFVFNHAGEQYALKGNKERRTITTEVKENIHDESDIFKVISIEGGIFSMIKLYGSKLYLACDQDGNVTLVEDKYPENPSPQILFSFGKVGVVSDN</sequence>
<protein>
    <recommendedName>
        <fullName evidence="3">Fascin domain-containing protein</fullName>
    </recommendedName>
</protein>
<evidence type="ECO:0000313" key="1">
    <source>
        <dbReference type="EMBL" id="RMX41554.1"/>
    </source>
</evidence>
<reference evidence="1 2" key="1">
    <citation type="journal article" date="2018" name="Sci. Rep.">
        <title>Comparative analysis of the Pocillopora damicornis genome highlights role of immune system in coral evolution.</title>
        <authorList>
            <person name="Cunning R."/>
            <person name="Bay R.A."/>
            <person name="Gillette P."/>
            <person name="Baker A.C."/>
            <person name="Traylor-Knowles N."/>
        </authorList>
    </citation>
    <scope>NUCLEOTIDE SEQUENCE [LARGE SCALE GENOMIC DNA]</scope>
    <source>
        <strain evidence="1">RSMAS</strain>
        <tissue evidence="1">Whole animal</tissue>
    </source>
</reference>
<dbReference type="AlphaFoldDB" id="A0A3M6TJY9"/>
<accession>A0A3M6TJY9</accession>
<evidence type="ECO:0008006" key="3">
    <source>
        <dbReference type="Google" id="ProtNLM"/>
    </source>
</evidence>
<feature type="non-terminal residue" evidence="1">
    <location>
        <position position="1"/>
    </location>
</feature>
<keyword evidence="2" id="KW-1185">Reference proteome</keyword>
<evidence type="ECO:0000313" key="2">
    <source>
        <dbReference type="Proteomes" id="UP000275408"/>
    </source>
</evidence>
<comment type="caution">
    <text evidence="1">The sequence shown here is derived from an EMBL/GenBank/DDBJ whole genome shotgun (WGS) entry which is preliminary data.</text>
</comment>
<dbReference type="Proteomes" id="UP000275408">
    <property type="component" value="Unassembled WGS sequence"/>
</dbReference>
<dbReference type="EMBL" id="RCHS01003477">
    <property type="protein sequence ID" value="RMX41554.1"/>
    <property type="molecule type" value="Genomic_DNA"/>
</dbReference>
<name>A0A3M6TJY9_POCDA</name>
<proteinExistence type="predicted"/>
<gene>
    <name evidence="1" type="ORF">pdam_00008674</name>
</gene>
<organism evidence="1 2">
    <name type="scientific">Pocillopora damicornis</name>
    <name type="common">Cauliflower coral</name>
    <name type="synonym">Millepora damicornis</name>
    <dbReference type="NCBI Taxonomy" id="46731"/>
    <lineage>
        <taxon>Eukaryota</taxon>
        <taxon>Metazoa</taxon>
        <taxon>Cnidaria</taxon>
        <taxon>Anthozoa</taxon>
        <taxon>Hexacorallia</taxon>
        <taxon>Scleractinia</taxon>
        <taxon>Astrocoeniina</taxon>
        <taxon>Pocilloporidae</taxon>
        <taxon>Pocillopora</taxon>
    </lineage>
</organism>